<accession>I3ZAY0</accession>
<feature type="domain" description="TonB-dependent transporter Oar-like beta-barrel" evidence="5">
    <location>
        <begin position="241"/>
        <end position="1074"/>
    </location>
</feature>
<sequence>MFLSRPKRLSLAATAVLIGSTVAGAQTFRGTLSGTVTDPTGAAISNATVQLTNPATNETLSSKSNGAGDFSFPELSVGKYRLLVSAPGFSAKNLDNVAIEISKVNHQQIALSVGSESTVVDVQAAGVTLDTTNSSLVAVVDSKSVQEIPLNGRNFTQMTKLSAGVGAYSNTVNGSRTAGVNFQIDGADNNDPWSNAVASNQGGIAGVAGGLIPIEAIDQFSMQMAGEADMGRNGGANSNMVIKSGTNKIHGDVFYYDRNEYFAWLSPSVAEGSRIPQIRNHQGGFTLGGPIIKDRTFLFLAGEIQIANANNSLSDTVLNNDWITAGTRLLQAHGVAVNPVSTNLYTLLFPAASRTSTGFSNQYVSNGRNTYSSYNGLIKLDHNFSDKYTLSLRYLGTTGAQSADVGSHFDDYFQSAPMHIHNFSIVQNSTFSSKLVNQITFAAASFYQNFNDRNQSFDVQAVGLNLGLSGVLAKGAPQIKVGSFDYTGATAPLGRQDVTGHVTDQLHYQLGRHDIKLGGEYRRANLNVFYYVNGRGTFTFDGSRGGGKLSGGAIVPYTDAECATANIATSLCATAKQVADYLAGTTSTSAGAQILRNNPQRVYIVNTIDAYAADNFKISNRLTLNYGLRWSYPGTVSDDRNSIYNFTPQRGYFKSPIYSRNLSNFAPRFGFAWTPFKDSSATVVRGAFGWFFDQPTVGQFVYNSVGNGASAGIFGSPGDANAAINVSSASYTFGTSTFPSGVAFGANGQPTTQLGILAVNPNYRAAYMQNYNLNVEQQLAKNTLVTFAYVGSVGRRLAYVADINQIAVSPIAANRVRPLAAQYPYLTAVNQVNSGATSNYNSFQVSLKQASYHGLSATVYYTWAKSLDTASSTTTPMNSLNLRQDYGPSTFDVRNTLTGFASYALPKFTSFAPRLTQGYQVNALYTFAGGTPINILVGTNTSGSGEASRDRPNRVDGVMPYVPRVTTATSSTRTYSYMTKAAWSTPATGTFGNERRDSVRGPGFGDVDLSLFKRTPITERISTELRAEIFNIANQANFANPSGTLSSSSFGILSATRNSSSAPGLGPGEPRNMQFAFKVSF</sequence>
<keyword evidence="7" id="KW-1185">Reference proteome</keyword>
<keyword evidence="4" id="KW-0732">Signal</keyword>
<dbReference type="EMBL" id="CP003379">
    <property type="protein sequence ID" value="AFL86398.1"/>
    <property type="molecule type" value="Genomic_DNA"/>
</dbReference>
<reference evidence="6 7" key="1">
    <citation type="submission" date="2012-06" db="EMBL/GenBank/DDBJ databases">
        <title>Complete genome of Terriglobus roseus DSM 18391.</title>
        <authorList>
            <consortium name="US DOE Joint Genome Institute (JGI-PGF)"/>
            <person name="Lucas S."/>
            <person name="Copeland A."/>
            <person name="Lapidus A."/>
            <person name="Glavina del Rio T."/>
            <person name="Dalin E."/>
            <person name="Tice H."/>
            <person name="Bruce D."/>
            <person name="Goodwin L."/>
            <person name="Pitluck S."/>
            <person name="Peters L."/>
            <person name="Mikhailova N."/>
            <person name="Munk A.C.C."/>
            <person name="Kyrpides N."/>
            <person name="Mavromatis K."/>
            <person name="Ivanova N."/>
            <person name="Brettin T."/>
            <person name="Detter J.C."/>
            <person name="Han C."/>
            <person name="Larimer F."/>
            <person name="Land M."/>
            <person name="Hauser L."/>
            <person name="Markowitz V."/>
            <person name="Cheng J.-F."/>
            <person name="Hugenholtz P."/>
            <person name="Woyke T."/>
            <person name="Wu D."/>
            <person name="Brambilla E."/>
            <person name="Klenk H.-P."/>
            <person name="Eisen J.A."/>
        </authorList>
    </citation>
    <scope>NUCLEOTIDE SEQUENCE [LARGE SCALE GENOMIC DNA]</scope>
    <source>
        <strain evidence="7">DSM 18391 / NRRL B-41598 / KBS 63</strain>
    </source>
</reference>
<comment type="subcellular location">
    <subcellularLocation>
        <location evidence="1">Cell outer membrane</location>
    </subcellularLocation>
</comment>
<dbReference type="InterPro" id="IPR057601">
    <property type="entry name" value="Oar-like_b-barrel"/>
</dbReference>
<evidence type="ECO:0000256" key="2">
    <source>
        <dbReference type="ARBA" id="ARBA00023136"/>
    </source>
</evidence>
<dbReference type="Pfam" id="PF13620">
    <property type="entry name" value="CarboxypepD_reg"/>
    <property type="match status" value="1"/>
</dbReference>
<evidence type="ECO:0000313" key="7">
    <source>
        <dbReference type="Proteomes" id="UP000006056"/>
    </source>
</evidence>
<dbReference type="SUPFAM" id="SSF56935">
    <property type="entry name" value="Porins"/>
    <property type="match status" value="1"/>
</dbReference>
<dbReference type="eggNOG" id="COG4771">
    <property type="taxonomic scope" value="Bacteria"/>
</dbReference>
<evidence type="ECO:0000256" key="3">
    <source>
        <dbReference type="ARBA" id="ARBA00023237"/>
    </source>
</evidence>
<evidence type="ECO:0000256" key="1">
    <source>
        <dbReference type="ARBA" id="ARBA00004442"/>
    </source>
</evidence>
<gene>
    <name evidence="6" type="ordered locus">Terro_0046</name>
</gene>
<evidence type="ECO:0000256" key="4">
    <source>
        <dbReference type="SAM" id="SignalP"/>
    </source>
</evidence>
<dbReference type="AlphaFoldDB" id="I3ZAY0"/>
<dbReference type="STRING" id="926566.Terro_0046"/>
<evidence type="ECO:0000259" key="5">
    <source>
        <dbReference type="Pfam" id="PF25183"/>
    </source>
</evidence>
<dbReference type="HOGENOM" id="CLU_006298_0_0_0"/>
<dbReference type="RefSeq" id="WP_014783967.1">
    <property type="nucleotide sequence ID" value="NC_018014.1"/>
</dbReference>
<dbReference type="Proteomes" id="UP000006056">
    <property type="component" value="Chromosome"/>
</dbReference>
<dbReference type="GO" id="GO:0009279">
    <property type="term" value="C:cell outer membrane"/>
    <property type="evidence" value="ECO:0007669"/>
    <property type="project" value="UniProtKB-SubCell"/>
</dbReference>
<evidence type="ECO:0000313" key="6">
    <source>
        <dbReference type="EMBL" id="AFL86398.1"/>
    </source>
</evidence>
<dbReference type="OrthoDB" id="97893at2"/>
<dbReference type="SUPFAM" id="SSF49464">
    <property type="entry name" value="Carboxypeptidase regulatory domain-like"/>
    <property type="match status" value="1"/>
</dbReference>
<name>I3ZAY0_TERRK</name>
<feature type="signal peptide" evidence="4">
    <location>
        <begin position="1"/>
        <end position="25"/>
    </location>
</feature>
<dbReference type="Gene3D" id="2.60.40.1120">
    <property type="entry name" value="Carboxypeptidase-like, regulatory domain"/>
    <property type="match status" value="1"/>
</dbReference>
<proteinExistence type="predicted"/>
<keyword evidence="3" id="KW-0998">Cell outer membrane</keyword>
<keyword evidence="2" id="KW-0472">Membrane</keyword>
<feature type="chain" id="PRO_5003684853" description="TonB-dependent transporter Oar-like beta-barrel domain-containing protein" evidence="4">
    <location>
        <begin position="26"/>
        <end position="1081"/>
    </location>
</feature>
<dbReference type="Gene3D" id="2.40.170.20">
    <property type="entry name" value="TonB-dependent receptor, beta-barrel domain"/>
    <property type="match status" value="1"/>
</dbReference>
<dbReference type="Pfam" id="PF25183">
    <property type="entry name" value="OMP_b-brl_4"/>
    <property type="match status" value="1"/>
</dbReference>
<protein>
    <recommendedName>
        <fullName evidence="5">TonB-dependent transporter Oar-like beta-barrel domain-containing protein</fullName>
    </recommendedName>
</protein>
<organism evidence="6 7">
    <name type="scientific">Terriglobus roseus (strain DSM 18391 / NRRL B-41598 / KBS 63)</name>
    <dbReference type="NCBI Taxonomy" id="926566"/>
    <lineage>
        <taxon>Bacteria</taxon>
        <taxon>Pseudomonadati</taxon>
        <taxon>Acidobacteriota</taxon>
        <taxon>Terriglobia</taxon>
        <taxon>Terriglobales</taxon>
        <taxon>Acidobacteriaceae</taxon>
        <taxon>Terriglobus</taxon>
    </lineage>
</organism>
<dbReference type="InterPro" id="IPR036942">
    <property type="entry name" value="Beta-barrel_TonB_sf"/>
</dbReference>
<dbReference type="InterPro" id="IPR008969">
    <property type="entry name" value="CarboxyPept-like_regulatory"/>
</dbReference>
<dbReference type="KEGG" id="trs:Terro_0046"/>